<feature type="transmembrane region" description="Helical" evidence="8">
    <location>
        <begin position="6"/>
        <end position="29"/>
    </location>
</feature>
<evidence type="ECO:0000313" key="9">
    <source>
        <dbReference type="EMBL" id="AEV70554.1"/>
    </source>
</evidence>
<gene>
    <name evidence="9" type="ordered locus">Clocl_4122</name>
</gene>
<feature type="transmembrane region" description="Helical" evidence="8">
    <location>
        <begin position="284"/>
        <end position="307"/>
    </location>
</feature>
<dbReference type="Pfam" id="PF01032">
    <property type="entry name" value="FecCD"/>
    <property type="match status" value="1"/>
</dbReference>
<accession>G8LTP4</accession>
<dbReference type="HOGENOM" id="CLU_013016_0_3_9"/>
<feature type="transmembrane region" description="Helical" evidence="8">
    <location>
        <begin position="243"/>
        <end position="263"/>
    </location>
</feature>
<evidence type="ECO:0000256" key="4">
    <source>
        <dbReference type="ARBA" id="ARBA00022475"/>
    </source>
</evidence>
<reference evidence="10" key="1">
    <citation type="submission" date="2011-12" db="EMBL/GenBank/DDBJ databases">
        <title>Complete sequence of Clostridium clariflavum DSM 19732.</title>
        <authorList>
            <consortium name="US DOE Joint Genome Institute"/>
            <person name="Lucas S."/>
            <person name="Han J."/>
            <person name="Lapidus A."/>
            <person name="Cheng J.-F."/>
            <person name="Goodwin L."/>
            <person name="Pitluck S."/>
            <person name="Peters L."/>
            <person name="Teshima H."/>
            <person name="Detter J.C."/>
            <person name="Han C."/>
            <person name="Tapia R."/>
            <person name="Land M."/>
            <person name="Hauser L."/>
            <person name="Kyrpides N."/>
            <person name="Ivanova N."/>
            <person name="Pagani I."/>
            <person name="Kitzmiller T."/>
            <person name="Lynd L."/>
            <person name="Izquierdo J."/>
            <person name="Woyke T."/>
        </authorList>
    </citation>
    <scope>NUCLEOTIDE SEQUENCE [LARGE SCALE GENOMIC DNA]</scope>
    <source>
        <strain evidence="10">DSM 19732 / NBRC 101661 / EBR45</strain>
    </source>
</reference>
<protein>
    <submittedName>
        <fullName evidence="9">ABC-type Fe3+-siderophore transport system, permease component</fullName>
    </submittedName>
</protein>
<evidence type="ECO:0000256" key="6">
    <source>
        <dbReference type="ARBA" id="ARBA00022989"/>
    </source>
</evidence>
<dbReference type="eggNOG" id="COG0609">
    <property type="taxonomic scope" value="Bacteria"/>
</dbReference>
<comment type="subcellular location">
    <subcellularLocation>
        <location evidence="1">Cell membrane</location>
        <topology evidence="1">Multi-pass membrane protein</topology>
    </subcellularLocation>
</comment>
<dbReference type="Gene3D" id="1.10.3470.10">
    <property type="entry name" value="ABC transporter involved in vitamin B12 uptake, BtuC"/>
    <property type="match status" value="1"/>
</dbReference>
<dbReference type="EMBL" id="CP003065">
    <property type="protein sequence ID" value="AEV70554.1"/>
    <property type="molecule type" value="Genomic_DNA"/>
</dbReference>
<evidence type="ECO:0000256" key="7">
    <source>
        <dbReference type="ARBA" id="ARBA00023136"/>
    </source>
</evidence>
<comment type="similarity">
    <text evidence="2">Belongs to the binding-protein-dependent transport system permease family. FecCD subfamily.</text>
</comment>
<evidence type="ECO:0000256" key="8">
    <source>
        <dbReference type="SAM" id="Phobius"/>
    </source>
</evidence>
<dbReference type="GO" id="GO:0005886">
    <property type="term" value="C:plasma membrane"/>
    <property type="evidence" value="ECO:0007669"/>
    <property type="project" value="UniProtKB-SubCell"/>
</dbReference>
<feature type="transmembrane region" description="Helical" evidence="8">
    <location>
        <begin position="94"/>
        <end position="114"/>
    </location>
</feature>
<feature type="transmembrane region" description="Helical" evidence="8">
    <location>
        <begin position="197"/>
        <end position="218"/>
    </location>
</feature>
<feature type="transmembrane region" description="Helical" evidence="8">
    <location>
        <begin position="121"/>
        <end position="143"/>
    </location>
</feature>
<keyword evidence="4" id="KW-1003">Cell membrane</keyword>
<feature type="transmembrane region" description="Helical" evidence="8">
    <location>
        <begin position="65"/>
        <end position="82"/>
    </location>
</feature>
<feature type="transmembrane region" description="Helical" evidence="8">
    <location>
        <begin position="313"/>
        <end position="332"/>
    </location>
</feature>
<evidence type="ECO:0000256" key="3">
    <source>
        <dbReference type="ARBA" id="ARBA00022448"/>
    </source>
</evidence>
<keyword evidence="7 8" id="KW-0472">Membrane</keyword>
<reference evidence="9 10" key="2">
    <citation type="journal article" date="2012" name="Stand. Genomic Sci.">
        <title>Complete Genome Sequence of Clostridium clariflavum DSM 19732.</title>
        <authorList>
            <person name="Izquierdo J.A."/>
            <person name="Goodwin L."/>
            <person name="Davenport K.W."/>
            <person name="Teshima H."/>
            <person name="Bruce D."/>
            <person name="Detter C."/>
            <person name="Tapia R."/>
            <person name="Han S."/>
            <person name="Land M."/>
            <person name="Hauser L."/>
            <person name="Jeffries C.D."/>
            <person name="Han J."/>
            <person name="Pitluck S."/>
            <person name="Nolan M."/>
            <person name="Chen A."/>
            <person name="Huntemann M."/>
            <person name="Mavromatis K."/>
            <person name="Mikhailova N."/>
            <person name="Liolios K."/>
            <person name="Woyke T."/>
            <person name="Lynd L.R."/>
        </authorList>
    </citation>
    <scope>NUCLEOTIDE SEQUENCE [LARGE SCALE GENOMIC DNA]</scope>
    <source>
        <strain evidence="10">DSM 19732 / NBRC 101661 / EBR45</strain>
    </source>
</reference>
<dbReference type="PANTHER" id="PTHR30472:SF25">
    <property type="entry name" value="ABC TRANSPORTER PERMEASE PROTEIN MJ0876-RELATED"/>
    <property type="match status" value="1"/>
</dbReference>
<keyword evidence="3" id="KW-0813">Transport</keyword>
<feature type="transmembrane region" description="Helical" evidence="8">
    <location>
        <begin position="155"/>
        <end position="176"/>
    </location>
</feature>
<dbReference type="SUPFAM" id="SSF81345">
    <property type="entry name" value="ABC transporter involved in vitamin B12 uptake, BtuC"/>
    <property type="match status" value="1"/>
</dbReference>
<dbReference type="AlphaFoldDB" id="G8LTP4"/>
<keyword evidence="10" id="KW-1185">Reference proteome</keyword>
<dbReference type="PANTHER" id="PTHR30472">
    <property type="entry name" value="FERRIC ENTEROBACTIN TRANSPORT SYSTEM PERMEASE PROTEIN"/>
    <property type="match status" value="1"/>
</dbReference>
<sequence precursor="true">MKIKVVFALLGSIIICMLGIAIGSVLIPFDDIITVIGNKVFGMAKDAGIDKVTLSIIWDMRIPRVLMAFAVGAALSVSGAIMQSTLKNPLASSYTLGVSSGAAFGAGIMITTGITLPVLGFLTLPLAGFISGMLTVLGAVAFAASMDRSMDTNTIILSGMVFSLFVNAMLTLMSSLKREDAQKLIMWQMGSFSQKSWVHVMIFLPIAVLLIFFTLFYVSELDLLTFGEEHAKAAGVDANKVKWILLGLSSALTGCAVSFSGVIGFVDLVAPHVVRKIYGSSHRIVVPVSAIFGGSFMVVADLIARTIISPSELPVGAVTALVGAPFFGYVYFSGRER</sequence>
<dbReference type="Proteomes" id="UP000005435">
    <property type="component" value="Chromosome"/>
</dbReference>
<organism evidence="9 10">
    <name type="scientific">Acetivibrio clariflavus (strain DSM 19732 / NBRC 101661 / EBR45)</name>
    <name type="common">Clostridium clariflavum</name>
    <dbReference type="NCBI Taxonomy" id="720554"/>
    <lineage>
        <taxon>Bacteria</taxon>
        <taxon>Bacillati</taxon>
        <taxon>Bacillota</taxon>
        <taxon>Clostridia</taxon>
        <taxon>Eubacteriales</taxon>
        <taxon>Oscillospiraceae</taxon>
        <taxon>Acetivibrio</taxon>
    </lineage>
</organism>
<dbReference type="FunFam" id="1.10.3470.10:FF:000001">
    <property type="entry name" value="Vitamin B12 ABC transporter permease BtuC"/>
    <property type="match status" value="1"/>
</dbReference>
<evidence type="ECO:0000256" key="2">
    <source>
        <dbReference type="ARBA" id="ARBA00007935"/>
    </source>
</evidence>
<dbReference type="GO" id="GO:0022857">
    <property type="term" value="F:transmembrane transporter activity"/>
    <property type="evidence" value="ECO:0007669"/>
    <property type="project" value="InterPro"/>
</dbReference>
<evidence type="ECO:0000256" key="1">
    <source>
        <dbReference type="ARBA" id="ARBA00004651"/>
    </source>
</evidence>
<evidence type="ECO:0000256" key="5">
    <source>
        <dbReference type="ARBA" id="ARBA00022692"/>
    </source>
</evidence>
<dbReference type="RefSeq" id="WP_014257050.1">
    <property type="nucleotide sequence ID" value="NC_016627.1"/>
</dbReference>
<keyword evidence="5 8" id="KW-0812">Transmembrane</keyword>
<proteinExistence type="inferred from homology"/>
<keyword evidence="6 8" id="KW-1133">Transmembrane helix</keyword>
<dbReference type="GO" id="GO:0033214">
    <property type="term" value="P:siderophore-iron import into cell"/>
    <property type="evidence" value="ECO:0007669"/>
    <property type="project" value="TreeGrafter"/>
</dbReference>
<dbReference type="CDD" id="cd06550">
    <property type="entry name" value="TM_ABC_iron-siderophores_like"/>
    <property type="match status" value="1"/>
</dbReference>
<dbReference type="InterPro" id="IPR000522">
    <property type="entry name" value="ABC_transptr_permease_BtuC"/>
</dbReference>
<dbReference type="KEGG" id="ccl:Clocl_4122"/>
<dbReference type="InterPro" id="IPR037294">
    <property type="entry name" value="ABC_BtuC-like"/>
</dbReference>
<dbReference type="STRING" id="720554.Clocl_4122"/>
<evidence type="ECO:0000313" key="10">
    <source>
        <dbReference type="Proteomes" id="UP000005435"/>
    </source>
</evidence>
<name>G8LTP4_ACECE</name>